<dbReference type="Pfam" id="PF22470">
    <property type="entry name" value="Histone_HNS_N"/>
    <property type="match status" value="1"/>
</dbReference>
<dbReference type="GO" id="GO:0046983">
    <property type="term" value="F:protein dimerization activity"/>
    <property type="evidence" value="ECO:0007669"/>
    <property type="project" value="InterPro"/>
</dbReference>
<evidence type="ECO:0000256" key="6">
    <source>
        <dbReference type="SAM" id="Coils"/>
    </source>
</evidence>
<dbReference type="GO" id="GO:0009295">
    <property type="term" value="C:nucleoid"/>
    <property type="evidence" value="ECO:0007669"/>
    <property type="project" value="UniProtKB-SubCell"/>
</dbReference>
<feature type="DNA-binding region" evidence="5">
    <location>
        <begin position="122"/>
        <end position="127"/>
    </location>
</feature>
<evidence type="ECO:0000256" key="5">
    <source>
        <dbReference type="PIRSR" id="PIRSR002096-1"/>
    </source>
</evidence>
<name>A0A3L0W0N8_ECOLX</name>
<organism evidence="9">
    <name type="scientific">Escherichia coli</name>
    <dbReference type="NCBI Taxonomy" id="562"/>
    <lineage>
        <taxon>Bacteria</taxon>
        <taxon>Pseudomonadati</taxon>
        <taxon>Pseudomonadota</taxon>
        <taxon>Gammaproteobacteria</taxon>
        <taxon>Enterobacterales</taxon>
        <taxon>Enterobacteriaceae</taxon>
        <taxon>Escherichia</taxon>
    </lineage>
</organism>
<dbReference type="InterPro" id="IPR001801">
    <property type="entry name" value="Histone_HNS"/>
</dbReference>
<dbReference type="PANTHER" id="PTHR38097">
    <property type="match status" value="1"/>
</dbReference>
<evidence type="ECO:0000256" key="2">
    <source>
        <dbReference type="ARBA" id="ARBA00010610"/>
    </source>
</evidence>
<accession>A0A3L0W0N8</accession>
<keyword evidence="6" id="KW-0175">Coiled coil</keyword>
<feature type="coiled-coil region" evidence="6">
    <location>
        <begin position="47"/>
        <end position="74"/>
    </location>
</feature>
<evidence type="ECO:0000259" key="8">
    <source>
        <dbReference type="SMART" id="SM00528"/>
    </source>
</evidence>
<comment type="caution">
    <text evidence="9">The sequence shown here is derived from an EMBL/GenBank/DDBJ whole genome shotgun (WGS) entry which is preliminary data.</text>
</comment>
<sequence length="147" mass="16984">MVMDNEMLKVLCNIRSLRAAMRELPMEMQEKIQENVLMVVSDNQTAFQIQEEERKRKEQERQAAIEKVNELLAQNGMTFNDLLPESGATTSDSPAKTKQKRQPRDPKYRWVQDGEEKTWTGQGKTPKFLAEKLAAGRSLDEFLIQKV</sequence>
<dbReference type="InterPro" id="IPR054180">
    <property type="entry name" value="H-NS-like_N"/>
</dbReference>
<keyword evidence="4" id="KW-0238">DNA-binding</keyword>
<comment type="similarity">
    <text evidence="2">Belongs to the histone-like protein H-NS family.</text>
</comment>
<dbReference type="SUPFAM" id="SSF81273">
    <property type="entry name" value="H-NS histone-like proteins"/>
    <property type="match status" value="2"/>
</dbReference>
<dbReference type="GO" id="GO:0001217">
    <property type="term" value="F:DNA-binding transcription repressor activity"/>
    <property type="evidence" value="ECO:0007669"/>
    <property type="project" value="TreeGrafter"/>
</dbReference>
<dbReference type="SMART" id="SM00528">
    <property type="entry name" value="HNS"/>
    <property type="match status" value="1"/>
</dbReference>
<dbReference type="GO" id="GO:0000976">
    <property type="term" value="F:transcription cis-regulatory region binding"/>
    <property type="evidence" value="ECO:0007669"/>
    <property type="project" value="TreeGrafter"/>
</dbReference>
<evidence type="ECO:0000256" key="1">
    <source>
        <dbReference type="ARBA" id="ARBA00004453"/>
    </source>
</evidence>
<comment type="subcellular location">
    <subcellularLocation>
        <location evidence="1">Cytoplasm</location>
        <location evidence="1">Nucleoid</location>
    </subcellularLocation>
</comment>
<dbReference type="EMBL" id="RNRV01000013">
    <property type="protein sequence ID" value="MHO04689.1"/>
    <property type="molecule type" value="Genomic_DNA"/>
</dbReference>
<dbReference type="AlphaFoldDB" id="A0A3L0W0N8"/>
<evidence type="ECO:0000313" key="9">
    <source>
        <dbReference type="EMBL" id="MHO04689.1"/>
    </source>
</evidence>
<dbReference type="GO" id="GO:0003681">
    <property type="term" value="F:bent DNA binding"/>
    <property type="evidence" value="ECO:0007669"/>
    <property type="project" value="TreeGrafter"/>
</dbReference>
<dbReference type="PIRSF" id="PIRSF002096">
    <property type="entry name" value="HnS"/>
    <property type="match status" value="1"/>
</dbReference>
<protein>
    <submittedName>
        <fullName evidence="9">Transcriptional regulator</fullName>
    </submittedName>
</protein>
<evidence type="ECO:0000256" key="7">
    <source>
        <dbReference type="SAM" id="MobiDB-lite"/>
    </source>
</evidence>
<dbReference type="InterPro" id="IPR027454">
    <property type="entry name" value="Histone_HNS_N"/>
</dbReference>
<dbReference type="Gene3D" id="4.10.430.10">
    <property type="entry name" value="Histone-like protein H-NS, C-terminal domain"/>
    <property type="match status" value="1"/>
</dbReference>
<reference evidence="9" key="1">
    <citation type="submission" date="2018-10" db="EMBL/GenBank/DDBJ databases">
        <authorList>
            <consortium name="NARMS: The National Antimicrobial Resistance Monitoring System"/>
        </authorList>
    </citation>
    <scope>NUCLEOTIDE SEQUENCE [LARGE SCALE GENOMIC DNA]</scope>
    <source>
        <strain evidence="9">CVM N17EC0388</strain>
    </source>
</reference>
<dbReference type="GO" id="GO:0030527">
    <property type="term" value="F:structural constituent of chromatin"/>
    <property type="evidence" value="ECO:0007669"/>
    <property type="project" value="InterPro"/>
</dbReference>
<dbReference type="GO" id="GO:0005829">
    <property type="term" value="C:cytosol"/>
    <property type="evidence" value="ECO:0007669"/>
    <property type="project" value="TreeGrafter"/>
</dbReference>
<feature type="domain" description="DNA-binding protein H-NS-like C-terminal" evidence="8">
    <location>
        <begin position="98"/>
        <end position="144"/>
    </location>
</feature>
<feature type="region of interest" description="Disordered" evidence="7">
    <location>
        <begin position="79"/>
        <end position="125"/>
    </location>
</feature>
<dbReference type="Pfam" id="PF00816">
    <property type="entry name" value="Histone_HNS"/>
    <property type="match status" value="1"/>
</dbReference>
<keyword evidence="3" id="KW-0963">Cytoplasm</keyword>
<dbReference type="GO" id="GO:0003680">
    <property type="term" value="F:minor groove of adenine-thymine-rich DNA binding"/>
    <property type="evidence" value="ECO:0007669"/>
    <property type="project" value="TreeGrafter"/>
</dbReference>
<dbReference type="InterPro" id="IPR027444">
    <property type="entry name" value="H-NS_C_dom"/>
</dbReference>
<dbReference type="GO" id="GO:0032993">
    <property type="term" value="C:protein-DNA complex"/>
    <property type="evidence" value="ECO:0007669"/>
    <property type="project" value="TreeGrafter"/>
</dbReference>
<dbReference type="Gene3D" id="1.10.287.1050">
    <property type="entry name" value="H-NS histone-like proteins"/>
    <property type="match status" value="1"/>
</dbReference>
<feature type="compositionally biased region" description="Polar residues" evidence="7">
    <location>
        <begin position="87"/>
        <end position="96"/>
    </location>
</feature>
<proteinExistence type="inferred from homology"/>
<dbReference type="PANTHER" id="PTHR38097:SF2">
    <property type="entry name" value="DNA-BINDING PROTEIN STPA"/>
    <property type="match status" value="1"/>
</dbReference>
<evidence type="ECO:0000256" key="4">
    <source>
        <dbReference type="ARBA" id="ARBA00023125"/>
    </source>
</evidence>
<evidence type="ECO:0000256" key="3">
    <source>
        <dbReference type="ARBA" id="ARBA00022490"/>
    </source>
</evidence>
<feature type="compositionally biased region" description="Basic and acidic residues" evidence="7">
    <location>
        <begin position="102"/>
        <end position="118"/>
    </location>
</feature>
<gene>
    <name evidence="9" type="ORF">D9F05_09920</name>
</gene>
<dbReference type="InterPro" id="IPR037150">
    <property type="entry name" value="H-NS_C_dom_sf"/>
</dbReference>